<keyword evidence="6" id="KW-1185">Reference proteome</keyword>
<dbReference type="InterPro" id="IPR000719">
    <property type="entry name" value="Prot_kinase_dom"/>
</dbReference>
<keyword evidence="2" id="KW-0812">Transmembrane</keyword>
<protein>
    <recommendedName>
        <fullName evidence="4">Protein kinase domain-containing protein</fullName>
    </recommendedName>
</protein>
<dbReference type="Proteomes" id="UP001281761">
    <property type="component" value="Unassembled WGS sequence"/>
</dbReference>
<keyword evidence="3" id="KW-0732">Signal</keyword>
<feature type="region of interest" description="Disordered" evidence="1">
    <location>
        <begin position="1071"/>
        <end position="1091"/>
    </location>
</feature>
<dbReference type="Gene3D" id="1.10.510.10">
    <property type="entry name" value="Transferase(Phosphotransferase) domain 1"/>
    <property type="match status" value="1"/>
</dbReference>
<evidence type="ECO:0000256" key="3">
    <source>
        <dbReference type="SAM" id="SignalP"/>
    </source>
</evidence>
<dbReference type="InterPro" id="IPR011009">
    <property type="entry name" value="Kinase-like_dom_sf"/>
</dbReference>
<dbReference type="InterPro" id="IPR039448">
    <property type="entry name" value="Beta_helix"/>
</dbReference>
<organism evidence="5 6">
    <name type="scientific">Blattamonas nauphoetae</name>
    <dbReference type="NCBI Taxonomy" id="2049346"/>
    <lineage>
        <taxon>Eukaryota</taxon>
        <taxon>Metamonada</taxon>
        <taxon>Preaxostyla</taxon>
        <taxon>Oxymonadida</taxon>
        <taxon>Blattamonas</taxon>
    </lineage>
</organism>
<dbReference type="SMART" id="SM00220">
    <property type="entry name" value="S_TKc"/>
    <property type="match status" value="1"/>
</dbReference>
<evidence type="ECO:0000256" key="1">
    <source>
        <dbReference type="SAM" id="MobiDB-lite"/>
    </source>
</evidence>
<feature type="region of interest" description="Disordered" evidence="1">
    <location>
        <begin position="74"/>
        <end position="94"/>
    </location>
</feature>
<feature type="chain" id="PRO_5046853458" description="Protein kinase domain-containing protein" evidence="3">
    <location>
        <begin position="17"/>
        <end position="1322"/>
    </location>
</feature>
<accession>A0ABQ9YEN4</accession>
<dbReference type="EMBL" id="JARBJD010000013">
    <property type="protein sequence ID" value="KAK2962059.1"/>
    <property type="molecule type" value="Genomic_DNA"/>
</dbReference>
<dbReference type="Pfam" id="PF00069">
    <property type="entry name" value="Pkinase"/>
    <property type="match status" value="1"/>
</dbReference>
<feature type="transmembrane region" description="Helical" evidence="2">
    <location>
        <begin position="1000"/>
        <end position="1025"/>
    </location>
</feature>
<feature type="domain" description="Protein kinase" evidence="4">
    <location>
        <begin position="900"/>
        <end position="1301"/>
    </location>
</feature>
<gene>
    <name evidence="5" type="ORF">BLNAU_3115</name>
</gene>
<dbReference type="PANTHER" id="PTHR44329">
    <property type="entry name" value="SERINE/THREONINE-PROTEIN KINASE TNNI3K-RELATED"/>
    <property type="match status" value="1"/>
</dbReference>
<keyword evidence="2" id="KW-0472">Membrane</keyword>
<dbReference type="InterPro" id="IPR011050">
    <property type="entry name" value="Pectin_lyase_fold/virulence"/>
</dbReference>
<evidence type="ECO:0000313" key="6">
    <source>
        <dbReference type="Proteomes" id="UP001281761"/>
    </source>
</evidence>
<evidence type="ECO:0000313" key="5">
    <source>
        <dbReference type="EMBL" id="KAK2962059.1"/>
    </source>
</evidence>
<evidence type="ECO:0000256" key="2">
    <source>
        <dbReference type="SAM" id="Phobius"/>
    </source>
</evidence>
<keyword evidence="2" id="KW-1133">Transmembrane helix</keyword>
<sequence>MISVSLLFCLFQSILTVISSSTDLSSLLDTIPEAPAPKSYENQRAAIIEGTYIGYNIEIMGRCLHLLGERNHERSSPGTHILPQSEPERSAHQEKFNDHTIESCIFSLTNSTMTLESFYFSLVSNSHQPRREKNELRTARLAVVSDSKLTISQSRIEVSPWTSSILISPSTSEESGTESSILIQNCSISSENDKLRGLVETPAFPDCGASRSISLVGCSFNSQTVLGTDGIDLSLIGSALTGHDEVGMISSSLISCSVVNMSSIGSSHQPYVSELSQTMLGCVVSLSSSHLSGSTIRDMNNGGSILCSNSSFSCLLSSPDPNPESSEGTVTLPNDTTTQFDDDGTPYFFDTNSGNLDTSAIFSHCHFTGDGYTKNQRAITFSKYPGTISILSCSFANHTFLGATYKEKGGAVSIDQESEFYDKPITIKKSNFTNLKTNNDAAGVLMTIGQTATVADCRFEKCGPAAGTEWLQMGGLSITNGNPNTPTTIQNLVFDSCSGYLFAGGMYVSAHGLVDFSDCAFNDCAVIDGYKAGAGGFYFYLYGSTPTEVTRMTFTDCWGLRDAGGLQFGSQGDLILSDLHFFGCRTGGDETSSSGGGCEGSLTSLRTLTIQGCSFIECWASYEGGAIHLRGSVSTVITDCLVKDCYSDFRGAIRAKMNAELPTSMSFTRVAFVNNSIGPIGDAYENLNSTEETITSADVALDFDDSETTPPVSIVDCYTTCPKNSIAMHMVIDALSYQPSYVRMFPKAFDNLGPLLKEKVVVGMNQEVGRVELEVKGKMPIASQKYEVTVQKEGDKTEMKGEIEFVDGKGILTSPSQTFNLDFSTSYTITSIVGIVLSSCSSLSNDLTFPLAAWAFNLVSTPSFVSFTTPAWSAPTPPTYTLIGATAHLVSSDKPLAFIILVFNHTVSGSYDFVVEERGKDVTFTVVVASPATTAETKEFDVVGDDRILTHDTTYTIKSISATPGTESTPVVISDPVIFNVPKSEYDPKKARITPEMKKLLSWLIPLVVSLLVALIVVIVLVVLLRRRLVKSQATQKEMEAQEPVELEKVEEVGGDCSNAAIHPEAINHSNFRSDNSLIPTEGGPQQSSKGDSLAELVEVMKCSGDFAVSTARMDTTLYSVLHTEKKEIRNRVIGIQIVNGLKLVVAHRGWSDVLTQLSPHWILLDSAGNVQLKLQMNSNEAEQVALLAQKQQNPNAVGAEGAKSGMDGLRWRAPEVAAGSGQVDGHKASVFSLGLILWEIETGLIPFGEVDAIVAQKQSGTGITPKLSDLHDDEFVALLVRCLSVNPKDRPTLTEIGDFLSSHKNESAIAESKNEMKAQVE</sequence>
<dbReference type="PROSITE" id="PS50011">
    <property type="entry name" value="PROTEIN_KINASE_DOM"/>
    <property type="match status" value="1"/>
</dbReference>
<comment type="caution">
    <text evidence="5">The sequence shown here is derived from an EMBL/GenBank/DDBJ whole genome shotgun (WGS) entry which is preliminary data.</text>
</comment>
<feature type="signal peptide" evidence="3">
    <location>
        <begin position="1"/>
        <end position="16"/>
    </location>
</feature>
<dbReference type="SUPFAM" id="SSF51126">
    <property type="entry name" value="Pectin lyase-like"/>
    <property type="match status" value="1"/>
</dbReference>
<proteinExistence type="predicted"/>
<dbReference type="Pfam" id="PF13229">
    <property type="entry name" value="Beta_helix"/>
    <property type="match status" value="1"/>
</dbReference>
<reference evidence="5 6" key="1">
    <citation type="journal article" date="2022" name="bioRxiv">
        <title>Genomics of Preaxostyla Flagellates Illuminates Evolutionary Transitions and the Path Towards Mitochondrial Loss.</title>
        <authorList>
            <person name="Novak L.V.F."/>
            <person name="Treitli S.C."/>
            <person name="Pyrih J."/>
            <person name="Halakuc P."/>
            <person name="Pipaliya S.V."/>
            <person name="Vacek V."/>
            <person name="Brzon O."/>
            <person name="Soukal P."/>
            <person name="Eme L."/>
            <person name="Dacks J.B."/>
            <person name="Karnkowska A."/>
            <person name="Elias M."/>
            <person name="Hampl V."/>
        </authorList>
    </citation>
    <scope>NUCLEOTIDE SEQUENCE [LARGE SCALE GENOMIC DNA]</scope>
    <source>
        <strain evidence="5">NAU3</strain>
        <tissue evidence="5">Gut</tissue>
    </source>
</reference>
<name>A0ABQ9YEN4_9EUKA</name>
<dbReference type="SUPFAM" id="SSF56112">
    <property type="entry name" value="Protein kinase-like (PK-like)"/>
    <property type="match status" value="1"/>
</dbReference>
<dbReference type="InterPro" id="IPR051681">
    <property type="entry name" value="Ser/Thr_Kinases-Pseudokinases"/>
</dbReference>
<evidence type="ECO:0000259" key="4">
    <source>
        <dbReference type="PROSITE" id="PS50011"/>
    </source>
</evidence>